<reference evidence="2" key="2">
    <citation type="submission" date="2020-09" db="EMBL/GenBank/DDBJ databases">
        <authorList>
            <person name="Sun Q."/>
            <person name="Ohkuma M."/>
        </authorList>
    </citation>
    <scope>NUCLEOTIDE SEQUENCE</scope>
    <source>
        <strain evidence="2">JCM 31311</strain>
    </source>
</reference>
<organism evidence="2 3">
    <name type="scientific">Deinococcus ruber</name>
    <dbReference type="NCBI Taxonomy" id="1848197"/>
    <lineage>
        <taxon>Bacteria</taxon>
        <taxon>Thermotogati</taxon>
        <taxon>Deinococcota</taxon>
        <taxon>Deinococci</taxon>
        <taxon>Deinococcales</taxon>
        <taxon>Deinococcaceae</taxon>
        <taxon>Deinococcus</taxon>
    </lineage>
</organism>
<reference evidence="2" key="1">
    <citation type="journal article" date="2014" name="Int. J. Syst. Evol. Microbiol.">
        <title>Complete genome sequence of Corynebacterium casei LMG S-19264T (=DSM 44701T), isolated from a smear-ripened cheese.</title>
        <authorList>
            <consortium name="US DOE Joint Genome Institute (JGI-PGF)"/>
            <person name="Walter F."/>
            <person name="Albersmeier A."/>
            <person name="Kalinowski J."/>
            <person name="Ruckert C."/>
        </authorList>
    </citation>
    <scope>NUCLEOTIDE SEQUENCE</scope>
    <source>
        <strain evidence="2">JCM 31311</strain>
    </source>
</reference>
<keyword evidence="1" id="KW-0812">Transmembrane</keyword>
<dbReference type="RefSeq" id="WP_189091752.1">
    <property type="nucleotide sequence ID" value="NZ_BMQL01000022.1"/>
</dbReference>
<name>A0A918F8I3_9DEIO</name>
<feature type="transmembrane region" description="Helical" evidence="1">
    <location>
        <begin position="75"/>
        <end position="98"/>
    </location>
</feature>
<gene>
    <name evidence="2" type="ORF">GCM10008957_34580</name>
</gene>
<feature type="transmembrane region" description="Helical" evidence="1">
    <location>
        <begin position="12"/>
        <end position="31"/>
    </location>
</feature>
<keyword evidence="1" id="KW-0472">Membrane</keyword>
<dbReference type="AlphaFoldDB" id="A0A918F8I3"/>
<dbReference type="Proteomes" id="UP000603865">
    <property type="component" value="Unassembled WGS sequence"/>
</dbReference>
<accession>A0A918F8I3</accession>
<sequence length="147" mass="16445">MIYRIEIRNSIGLLRLVLALLHLGMSVVLFIRPHMVELIKGYARFGDIAPTTEWGWYTLIVGLGLLLLPRASPLLILWQAASATLFALFAILATAVVGLNWGTVVYGGLSLASALVAYITADGWFIQTQLPQRFRAWLRRTRRSRHG</sequence>
<feature type="transmembrane region" description="Helical" evidence="1">
    <location>
        <begin position="51"/>
        <end position="68"/>
    </location>
</feature>
<protein>
    <submittedName>
        <fullName evidence="2">Uncharacterized protein</fullName>
    </submittedName>
</protein>
<proteinExistence type="predicted"/>
<comment type="caution">
    <text evidence="2">The sequence shown here is derived from an EMBL/GenBank/DDBJ whole genome shotgun (WGS) entry which is preliminary data.</text>
</comment>
<evidence type="ECO:0000256" key="1">
    <source>
        <dbReference type="SAM" id="Phobius"/>
    </source>
</evidence>
<feature type="transmembrane region" description="Helical" evidence="1">
    <location>
        <begin position="104"/>
        <end position="125"/>
    </location>
</feature>
<evidence type="ECO:0000313" key="3">
    <source>
        <dbReference type="Proteomes" id="UP000603865"/>
    </source>
</evidence>
<evidence type="ECO:0000313" key="2">
    <source>
        <dbReference type="EMBL" id="GGR18995.1"/>
    </source>
</evidence>
<keyword evidence="3" id="KW-1185">Reference proteome</keyword>
<dbReference type="EMBL" id="BMQL01000022">
    <property type="protein sequence ID" value="GGR18995.1"/>
    <property type="molecule type" value="Genomic_DNA"/>
</dbReference>
<keyword evidence="1" id="KW-1133">Transmembrane helix</keyword>